<comment type="caution">
    <text evidence="1">The sequence shown here is derived from an EMBL/GenBank/DDBJ whole genome shotgun (WGS) entry which is preliminary data.</text>
</comment>
<keyword evidence="2" id="KW-1185">Reference proteome</keyword>
<reference evidence="1 2" key="1">
    <citation type="submission" date="2013-05" db="EMBL/GenBank/DDBJ databases">
        <title>Genome assembly of Chondromyces apiculatus DSM 436.</title>
        <authorList>
            <person name="Sharma G."/>
            <person name="Khatri I."/>
            <person name="Kaur C."/>
            <person name="Mayilraj S."/>
            <person name="Subramanian S."/>
        </authorList>
    </citation>
    <scope>NUCLEOTIDE SEQUENCE [LARGE SCALE GENOMIC DNA]</scope>
    <source>
        <strain evidence="1 2">DSM 436</strain>
    </source>
</reference>
<sequence length="59" mass="6816">MEADDTRFVRCAIYTRQSVEHAGDDPALASCAMQRAKCIEFIREKTRHYWYPIGEHLGA</sequence>
<proteinExistence type="predicted"/>
<dbReference type="AlphaFoldDB" id="A0A017TE58"/>
<dbReference type="Proteomes" id="UP000019678">
    <property type="component" value="Unassembled WGS sequence"/>
</dbReference>
<dbReference type="EMBL" id="ASRX01000011">
    <property type="protein sequence ID" value="EYF07207.1"/>
    <property type="molecule type" value="Genomic_DNA"/>
</dbReference>
<evidence type="ECO:0000313" key="1">
    <source>
        <dbReference type="EMBL" id="EYF07207.1"/>
    </source>
</evidence>
<dbReference type="OrthoDB" id="9797501at2"/>
<accession>A0A017TE58</accession>
<name>A0A017TE58_9BACT</name>
<organism evidence="1 2">
    <name type="scientific">Chondromyces apiculatus DSM 436</name>
    <dbReference type="NCBI Taxonomy" id="1192034"/>
    <lineage>
        <taxon>Bacteria</taxon>
        <taxon>Pseudomonadati</taxon>
        <taxon>Myxococcota</taxon>
        <taxon>Polyangia</taxon>
        <taxon>Polyangiales</taxon>
        <taxon>Polyangiaceae</taxon>
        <taxon>Chondromyces</taxon>
    </lineage>
</organism>
<gene>
    <name evidence="1" type="ORF">CAP_0686</name>
</gene>
<dbReference type="STRING" id="1192034.CAP_0686"/>
<dbReference type="RefSeq" id="WP_044238251.1">
    <property type="nucleotide sequence ID" value="NZ_ASRX01000011.1"/>
</dbReference>
<evidence type="ECO:0000313" key="2">
    <source>
        <dbReference type="Proteomes" id="UP000019678"/>
    </source>
</evidence>
<protein>
    <submittedName>
        <fullName evidence="1">Uncharacterized protein</fullName>
    </submittedName>
</protein>